<keyword evidence="7 15" id="KW-0028">Amino-acid biosynthesis</keyword>
<comment type="similarity">
    <text evidence="3 15">Belongs to the anthranilate synthase component I family.</text>
</comment>
<evidence type="ECO:0000256" key="3">
    <source>
        <dbReference type="ARBA" id="ARBA00009562"/>
    </source>
</evidence>
<proteinExistence type="inferred from homology"/>
<evidence type="ECO:0000256" key="9">
    <source>
        <dbReference type="ARBA" id="ARBA00022822"/>
    </source>
</evidence>
<evidence type="ECO:0000313" key="18">
    <source>
        <dbReference type="EMBL" id="RJP24061.1"/>
    </source>
</evidence>
<comment type="pathway">
    <text evidence="2 15">Amino-acid biosynthesis; L-tryptophan biosynthesis; L-tryptophan from chorismate: step 1/5.</text>
</comment>
<evidence type="ECO:0000256" key="15">
    <source>
        <dbReference type="RuleBase" id="RU364045"/>
    </source>
</evidence>
<keyword evidence="12 15" id="KW-0456">Lyase</keyword>
<dbReference type="GO" id="GO:0000162">
    <property type="term" value="P:L-tryptophan biosynthetic process"/>
    <property type="evidence" value="ECO:0007669"/>
    <property type="project" value="UniProtKB-UniPathway"/>
</dbReference>
<dbReference type="PANTHER" id="PTHR11236">
    <property type="entry name" value="AMINOBENZOATE/ANTHRANILATE SYNTHASE"/>
    <property type="match status" value="1"/>
</dbReference>
<dbReference type="Gene3D" id="3.60.120.10">
    <property type="entry name" value="Anthranilate synthase"/>
    <property type="match status" value="1"/>
</dbReference>
<evidence type="ECO:0000256" key="6">
    <source>
        <dbReference type="ARBA" id="ARBA00020653"/>
    </source>
</evidence>
<dbReference type="Pfam" id="PF04715">
    <property type="entry name" value="Anth_synt_I_N"/>
    <property type="match status" value="1"/>
</dbReference>
<evidence type="ECO:0000256" key="13">
    <source>
        <dbReference type="ARBA" id="ARBA00025634"/>
    </source>
</evidence>
<dbReference type="AlphaFoldDB" id="A0A3A4P819"/>
<comment type="caution">
    <text evidence="18">The sequence shown here is derived from an EMBL/GenBank/DDBJ whole genome shotgun (WGS) entry which is preliminary data.</text>
</comment>
<comment type="function">
    <text evidence="13 15">Part of a heterotetrameric complex that catalyzes the two-step biosynthesis of anthranilate, an intermediate in the biosynthesis of L-tryptophan. In the first step, the glutamine-binding beta subunit (TrpG) of anthranilate synthase (AS) provides the glutamine amidotransferase activity which generates ammonia as a substrate that, along with chorismate, is used in the second step, catalyzed by the large alpha subunit of AS (TrpE) to produce anthranilate. In the absence of TrpG, TrpE can synthesize anthranilate directly from chorismate and high concentrations of ammonia.</text>
</comment>
<feature type="domain" description="Chorismate-utilising enzyme C-terminal" evidence="16">
    <location>
        <begin position="222"/>
        <end position="475"/>
    </location>
</feature>
<keyword evidence="8 15" id="KW-0479">Metal-binding</keyword>
<keyword evidence="11 15" id="KW-0057">Aromatic amino acid biosynthesis</keyword>
<dbReference type="GO" id="GO:0046872">
    <property type="term" value="F:metal ion binding"/>
    <property type="evidence" value="ECO:0007669"/>
    <property type="project" value="UniProtKB-KW"/>
</dbReference>
<keyword evidence="9 15" id="KW-0822">Tryptophan biosynthesis</keyword>
<evidence type="ECO:0000256" key="5">
    <source>
        <dbReference type="ARBA" id="ARBA00012266"/>
    </source>
</evidence>
<evidence type="ECO:0000256" key="7">
    <source>
        <dbReference type="ARBA" id="ARBA00022605"/>
    </source>
</evidence>
<dbReference type="InterPro" id="IPR015890">
    <property type="entry name" value="Chorismate_C"/>
</dbReference>
<evidence type="ECO:0000259" key="16">
    <source>
        <dbReference type="Pfam" id="PF00425"/>
    </source>
</evidence>
<evidence type="ECO:0000256" key="1">
    <source>
        <dbReference type="ARBA" id="ARBA00001946"/>
    </source>
</evidence>
<dbReference type="InterPro" id="IPR005256">
    <property type="entry name" value="Anth_synth_I_PabB"/>
</dbReference>
<dbReference type="Proteomes" id="UP000265882">
    <property type="component" value="Unassembled WGS sequence"/>
</dbReference>
<evidence type="ECO:0000256" key="2">
    <source>
        <dbReference type="ARBA" id="ARBA00004873"/>
    </source>
</evidence>
<comment type="cofactor">
    <cofactor evidence="1 15">
        <name>Mg(2+)</name>
        <dbReference type="ChEBI" id="CHEBI:18420"/>
    </cofactor>
</comment>
<dbReference type="Pfam" id="PF00425">
    <property type="entry name" value="Chorismate_bind"/>
    <property type="match status" value="1"/>
</dbReference>
<dbReference type="NCBIfam" id="TIGR00564">
    <property type="entry name" value="trpE_most"/>
    <property type="match status" value="1"/>
</dbReference>
<dbReference type="EC" id="4.1.3.27" evidence="5 15"/>
<comment type="catalytic activity">
    <reaction evidence="14 15">
        <text>chorismate + L-glutamine = anthranilate + pyruvate + L-glutamate + H(+)</text>
        <dbReference type="Rhea" id="RHEA:21732"/>
        <dbReference type="ChEBI" id="CHEBI:15361"/>
        <dbReference type="ChEBI" id="CHEBI:15378"/>
        <dbReference type="ChEBI" id="CHEBI:16567"/>
        <dbReference type="ChEBI" id="CHEBI:29748"/>
        <dbReference type="ChEBI" id="CHEBI:29985"/>
        <dbReference type="ChEBI" id="CHEBI:58359"/>
        <dbReference type="EC" id="4.1.3.27"/>
    </reaction>
</comment>
<evidence type="ECO:0000256" key="14">
    <source>
        <dbReference type="ARBA" id="ARBA00047683"/>
    </source>
</evidence>
<accession>A0A3A4P819</accession>
<dbReference type="InterPro" id="IPR019999">
    <property type="entry name" value="Anth_synth_I-like"/>
</dbReference>
<dbReference type="InterPro" id="IPR005801">
    <property type="entry name" value="ADC_synthase"/>
</dbReference>
<reference evidence="18 19" key="1">
    <citation type="journal article" date="2017" name="ISME J.">
        <title>Energy and carbon metabolisms in a deep terrestrial subsurface fluid microbial community.</title>
        <authorList>
            <person name="Momper L."/>
            <person name="Jungbluth S.P."/>
            <person name="Lee M.D."/>
            <person name="Amend J.P."/>
        </authorList>
    </citation>
    <scope>NUCLEOTIDE SEQUENCE [LARGE SCALE GENOMIC DNA]</scope>
    <source>
        <strain evidence="18">SURF_5</strain>
    </source>
</reference>
<sequence>MYTPTWDEFKRKAADGNLIPVYRKVLADLETPVSAFLKIHGGGHSFLLESIEGGDRIAQYSFLGADPSIIFKSKGREVTIIENGASTVVHSDDPLSVLKELMARFKPVQIEGVPRFFGGAVGYVGYDTVRFFEELPDQTTDDLEVPDIFFVITDKILIFDHVNHHIMVVCNAKVDGNPKEAYREATRRIDMMVETLQRPLNYPRYHPPKSPPKLEIISNFVQDEFEEIVRAAKEYIRAGDIFQVVLSQRFSTKINAPAFDVYRALRSVNPSPYMFYLDFGSLKMVGASPELLVRVEGDVIDLRPIAGTRPRALKEFDDAELERDLLSDQKERAEHIMLVDLGRNDVGRIAKLGSVHLTEMMVIERYSHVMHMVSNVRGTLSDDCDSFQVLRATFPAGTLTGAPKIRAMEIIEELEPVKRGPYGGTMGYFSFSGNLDTCIIIRTLIIKDDMAYVQSGAGIVADSDPTSEYKETLNKALAVIRAIEIAEAGL</sequence>
<protein>
    <recommendedName>
        <fullName evidence="6 15">Anthranilate synthase component 1</fullName>
        <ecNumber evidence="5 15">4.1.3.27</ecNumber>
    </recommendedName>
</protein>
<evidence type="ECO:0000256" key="11">
    <source>
        <dbReference type="ARBA" id="ARBA00023141"/>
    </source>
</evidence>
<dbReference type="PANTHER" id="PTHR11236:SF48">
    <property type="entry name" value="ISOCHORISMATE SYNTHASE MENF"/>
    <property type="match status" value="1"/>
</dbReference>
<dbReference type="UniPathway" id="UPA00035">
    <property type="reaction ID" value="UER00040"/>
</dbReference>
<evidence type="ECO:0000256" key="12">
    <source>
        <dbReference type="ARBA" id="ARBA00023239"/>
    </source>
</evidence>
<keyword evidence="10 15" id="KW-0460">Magnesium</keyword>
<name>A0A3A4P819_ABYX5</name>
<dbReference type="GO" id="GO:0004049">
    <property type="term" value="F:anthranilate synthase activity"/>
    <property type="evidence" value="ECO:0007669"/>
    <property type="project" value="UniProtKB-EC"/>
</dbReference>
<organism evidence="18 19">
    <name type="scientific">Abyssobacteria bacterium (strain SURF_5)</name>
    <dbReference type="NCBI Taxonomy" id="2093360"/>
    <lineage>
        <taxon>Bacteria</taxon>
        <taxon>Pseudomonadati</taxon>
        <taxon>Candidatus Hydrogenedentota</taxon>
        <taxon>Candidatus Abyssobacteria</taxon>
    </lineage>
</organism>
<evidence type="ECO:0000313" key="19">
    <source>
        <dbReference type="Proteomes" id="UP000265882"/>
    </source>
</evidence>
<gene>
    <name evidence="15 18" type="primary">trpE</name>
    <name evidence="18" type="ORF">C4520_05050</name>
</gene>
<evidence type="ECO:0000256" key="4">
    <source>
        <dbReference type="ARBA" id="ARBA00011575"/>
    </source>
</evidence>
<dbReference type="InterPro" id="IPR006805">
    <property type="entry name" value="Anth_synth_I_N"/>
</dbReference>
<evidence type="ECO:0000256" key="10">
    <source>
        <dbReference type="ARBA" id="ARBA00022842"/>
    </source>
</evidence>
<comment type="subunit">
    <text evidence="4 15">Heterotetramer consisting of two non-identical subunits: a beta subunit (TrpG) and a large alpha subunit (TrpE).</text>
</comment>
<dbReference type="PRINTS" id="PR00095">
    <property type="entry name" value="ANTSNTHASEI"/>
</dbReference>
<dbReference type="SUPFAM" id="SSF56322">
    <property type="entry name" value="ADC synthase"/>
    <property type="match status" value="1"/>
</dbReference>
<evidence type="ECO:0000256" key="8">
    <source>
        <dbReference type="ARBA" id="ARBA00022723"/>
    </source>
</evidence>
<dbReference type="EMBL" id="QZKU01000041">
    <property type="protein sequence ID" value="RJP24061.1"/>
    <property type="molecule type" value="Genomic_DNA"/>
</dbReference>
<feature type="domain" description="Anthranilate synthase component I N-terminal" evidence="17">
    <location>
        <begin position="28"/>
        <end position="166"/>
    </location>
</feature>
<evidence type="ECO:0000259" key="17">
    <source>
        <dbReference type="Pfam" id="PF04715"/>
    </source>
</evidence>